<dbReference type="SUPFAM" id="SSF54427">
    <property type="entry name" value="NTF2-like"/>
    <property type="match status" value="1"/>
</dbReference>
<proteinExistence type="predicted"/>
<organism evidence="2 3">
    <name type="scientific">Capillimicrobium parvum</name>
    <dbReference type="NCBI Taxonomy" id="2884022"/>
    <lineage>
        <taxon>Bacteria</taxon>
        <taxon>Bacillati</taxon>
        <taxon>Actinomycetota</taxon>
        <taxon>Thermoleophilia</taxon>
        <taxon>Solirubrobacterales</taxon>
        <taxon>Capillimicrobiaceae</taxon>
        <taxon>Capillimicrobium</taxon>
    </lineage>
</organism>
<dbReference type="RefSeq" id="WP_259312620.1">
    <property type="nucleotide sequence ID" value="NZ_CP087164.1"/>
</dbReference>
<dbReference type="Pfam" id="PF12680">
    <property type="entry name" value="SnoaL_2"/>
    <property type="match status" value="1"/>
</dbReference>
<dbReference type="EMBL" id="CP087164">
    <property type="protein sequence ID" value="UGS38600.1"/>
    <property type="molecule type" value="Genomic_DNA"/>
</dbReference>
<evidence type="ECO:0000313" key="2">
    <source>
        <dbReference type="EMBL" id="UGS38600.1"/>
    </source>
</evidence>
<accession>A0A9E6Y1W5</accession>
<keyword evidence="3" id="KW-1185">Reference proteome</keyword>
<reference evidence="2" key="1">
    <citation type="journal article" date="2022" name="Int. J. Syst. Evol. Microbiol.">
        <title>Pseudomonas aegrilactucae sp. nov. and Pseudomonas morbosilactucae sp. nov., pathogens causing bacterial rot of lettuce in Japan.</title>
        <authorList>
            <person name="Sawada H."/>
            <person name="Fujikawa T."/>
            <person name="Satou M."/>
        </authorList>
    </citation>
    <scope>NUCLEOTIDE SEQUENCE</scope>
    <source>
        <strain evidence="2">0166_1</strain>
    </source>
</reference>
<protein>
    <recommendedName>
        <fullName evidence="1">SnoaL-like domain-containing protein</fullName>
    </recommendedName>
</protein>
<gene>
    <name evidence="2" type="ORF">DSM104329_05030</name>
</gene>
<feature type="domain" description="SnoaL-like" evidence="1">
    <location>
        <begin position="15"/>
        <end position="118"/>
    </location>
</feature>
<dbReference type="InterPro" id="IPR032710">
    <property type="entry name" value="NTF2-like_dom_sf"/>
</dbReference>
<sequence length="137" mass="15043">MSDDPRDALIATVSSLMDAFNRRDVEAALAWATPDCELRPLGTVGLTGRERYQGHDGIREYFDDVARVWPDGLEVEPVDYRAVSGSVVVFGRVRGVSGGDPLRDEVVWVWRLRGGLVASGQVFSTRTAAMSHARDHA</sequence>
<evidence type="ECO:0000313" key="3">
    <source>
        <dbReference type="Proteomes" id="UP001162834"/>
    </source>
</evidence>
<dbReference type="Gene3D" id="3.10.450.50">
    <property type="match status" value="1"/>
</dbReference>
<evidence type="ECO:0000259" key="1">
    <source>
        <dbReference type="Pfam" id="PF12680"/>
    </source>
</evidence>
<dbReference type="InterPro" id="IPR037401">
    <property type="entry name" value="SnoaL-like"/>
</dbReference>
<dbReference type="Proteomes" id="UP001162834">
    <property type="component" value="Chromosome"/>
</dbReference>
<dbReference type="AlphaFoldDB" id="A0A9E6Y1W5"/>
<name>A0A9E6Y1W5_9ACTN</name>
<dbReference type="KEGG" id="sbae:DSM104329_05030"/>